<comment type="caution">
    <text evidence="2">The sequence shown here is derived from an EMBL/GenBank/DDBJ whole genome shotgun (WGS) entry which is preliminary data.</text>
</comment>
<keyword evidence="1" id="KW-0472">Membrane</keyword>
<evidence type="ECO:0000256" key="1">
    <source>
        <dbReference type="SAM" id="Phobius"/>
    </source>
</evidence>
<dbReference type="InterPro" id="IPR059217">
    <property type="entry name" value="LA3751_2-like"/>
</dbReference>
<evidence type="ECO:0000313" key="2">
    <source>
        <dbReference type="EMBL" id="TGL04520.1"/>
    </source>
</evidence>
<feature type="transmembrane region" description="Helical" evidence="1">
    <location>
        <begin position="113"/>
        <end position="129"/>
    </location>
</feature>
<protein>
    <recommendedName>
        <fullName evidence="4">Glycosyltransferase RgtA/B/C/D-like domain-containing protein</fullName>
    </recommendedName>
</protein>
<feature type="transmembrane region" description="Helical" evidence="1">
    <location>
        <begin position="284"/>
        <end position="301"/>
    </location>
</feature>
<organism evidence="2 3">
    <name type="scientific">Leptospira bouyouniensis</name>
    <dbReference type="NCBI Taxonomy" id="2484911"/>
    <lineage>
        <taxon>Bacteria</taxon>
        <taxon>Pseudomonadati</taxon>
        <taxon>Spirochaetota</taxon>
        <taxon>Spirochaetia</taxon>
        <taxon>Leptospirales</taxon>
        <taxon>Leptospiraceae</taxon>
        <taxon>Leptospira</taxon>
    </lineage>
</organism>
<proteinExistence type="predicted"/>
<evidence type="ECO:0000313" key="3">
    <source>
        <dbReference type="Proteomes" id="UP000297641"/>
    </source>
</evidence>
<feature type="transmembrane region" description="Helical" evidence="1">
    <location>
        <begin position="253"/>
        <end position="272"/>
    </location>
</feature>
<gene>
    <name evidence="2" type="ORF">EHQ43_14210</name>
</gene>
<dbReference type="AlphaFoldDB" id="A0A7I0HQS0"/>
<feature type="transmembrane region" description="Helical" evidence="1">
    <location>
        <begin position="57"/>
        <end position="79"/>
    </location>
</feature>
<dbReference type="EMBL" id="RQFT01000011">
    <property type="protein sequence ID" value="TGL04520.1"/>
    <property type="molecule type" value="Genomic_DNA"/>
</dbReference>
<feature type="transmembrane region" description="Helical" evidence="1">
    <location>
        <begin position="196"/>
        <end position="215"/>
    </location>
</feature>
<reference evidence="2 3" key="1">
    <citation type="journal article" date="2019" name="PLoS Negl. Trop. Dis.">
        <title>Revisiting the worldwide diversity of Leptospira species in the environment.</title>
        <authorList>
            <person name="Vincent A.T."/>
            <person name="Schiettekatte O."/>
            <person name="Bourhy P."/>
            <person name="Veyrier F.J."/>
            <person name="Picardeau M."/>
        </authorList>
    </citation>
    <scope>NUCLEOTIDE SEQUENCE [LARGE SCALE GENOMIC DNA]</scope>
    <source>
        <strain evidence="2 3">201800273</strain>
    </source>
</reference>
<name>A0A7I0HQS0_9LEPT</name>
<feature type="transmembrane region" description="Helical" evidence="1">
    <location>
        <begin position="141"/>
        <end position="160"/>
    </location>
</feature>
<dbReference type="Proteomes" id="UP000297641">
    <property type="component" value="Unassembled WGS sequence"/>
</dbReference>
<evidence type="ECO:0008006" key="4">
    <source>
        <dbReference type="Google" id="ProtNLM"/>
    </source>
</evidence>
<keyword evidence="1" id="KW-1133">Transmembrane helix</keyword>
<sequence>MLHALIGKLFSFNLVLYIPIFFFLLNFIISIKILQLFGLNFQKSIYLSLYIHFLTPIFLSSLDYSEVTLTNTFLLLTLFYYEKQKRNKVDINLFQNLLCGLLIAVTFQLRPEVTISVIILFFVGFLFNFKQFSSLRMYVSIGFFFLIFTIGACYLNYTIYHHPLGMRGLNTIQDSQILMLNQYIQNWISDIWGSDFKIGIIKAYPILFFLALFGIFRSGITKTYNHYLISGITFLLLLPILSPYRAGVDIMGLRYYESGVYLLSFGSLAIIFKDLNITSRISKIYLVVLILFVLVSSYFGYKSNLRAIKHWAGAAKVSNDFSERITQLNPEIIIHRGLSTTYLMGVSYLKVPQIVIYSQKDWDDVEKTLVNRKLKRVLFLYWEGNHLVNDEFPSKIWKSTFDINFNLQTNRFWMRKEVSLIHFKGLLLEQEL</sequence>
<accession>A0A7I0HQS0</accession>
<feature type="transmembrane region" description="Helical" evidence="1">
    <location>
        <begin position="227"/>
        <end position="247"/>
    </location>
</feature>
<feature type="transmembrane region" description="Helical" evidence="1">
    <location>
        <begin position="12"/>
        <end position="37"/>
    </location>
</feature>
<dbReference type="NCBIfam" id="NF047440">
    <property type="entry name" value="LA3751_2_3_fam"/>
    <property type="match status" value="1"/>
</dbReference>
<feature type="transmembrane region" description="Helical" evidence="1">
    <location>
        <begin position="91"/>
        <end position="107"/>
    </location>
</feature>
<keyword evidence="1" id="KW-0812">Transmembrane</keyword>